<feature type="region of interest" description="Disordered" evidence="7">
    <location>
        <begin position="1"/>
        <end position="28"/>
    </location>
</feature>
<evidence type="ECO:0000313" key="8">
    <source>
        <dbReference type="EMBL" id="CAK0892506.1"/>
    </source>
</evidence>
<reference evidence="8" key="1">
    <citation type="submission" date="2023-10" db="EMBL/GenBank/DDBJ databases">
        <authorList>
            <person name="Chen Y."/>
            <person name="Shah S."/>
            <person name="Dougan E. K."/>
            <person name="Thang M."/>
            <person name="Chan C."/>
        </authorList>
    </citation>
    <scope>NUCLEOTIDE SEQUENCE [LARGE SCALE GENOMIC DNA]</scope>
</reference>
<dbReference type="InterPro" id="IPR007248">
    <property type="entry name" value="Mpv17_PMP22"/>
</dbReference>
<dbReference type="Proteomes" id="UP001189429">
    <property type="component" value="Unassembled WGS sequence"/>
</dbReference>
<evidence type="ECO:0000313" key="9">
    <source>
        <dbReference type="Proteomes" id="UP001189429"/>
    </source>
</evidence>
<keyword evidence="3" id="KW-0812">Transmembrane</keyword>
<evidence type="ECO:0000256" key="3">
    <source>
        <dbReference type="ARBA" id="ARBA00022692"/>
    </source>
</evidence>
<organism evidence="8 9">
    <name type="scientific">Prorocentrum cordatum</name>
    <dbReference type="NCBI Taxonomy" id="2364126"/>
    <lineage>
        <taxon>Eukaryota</taxon>
        <taxon>Sar</taxon>
        <taxon>Alveolata</taxon>
        <taxon>Dinophyceae</taxon>
        <taxon>Prorocentrales</taxon>
        <taxon>Prorocentraceae</taxon>
        <taxon>Prorocentrum</taxon>
    </lineage>
</organism>
<evidence type="ECO:0000256" key="4">
    <source>
        <dbReference type="ARBA" id="ARBA00022989"/>
    </source>
</evidence>
<evidence type="ECO:0000256" key="6">
    <source>
        <dbReference type="RuleBase" id="RU363053"/>
    </source>
</evidence>
<comment type="similarity">
    <text evidence="2 6">Belongs to the peroxisomal membrane protein PXMP2/4 family.</text>
</comment>
<keyword evidence="5" id="KW-0472">Membrane</keyword>
<comment type="caution">
    <text evidence="8">The sequence shown here is derived from an EMBL/GenBank/DDBJ whole genome shotgun (WGS) entry which is preliminary data.</text>
</comment>
<evidence type="ECO:0000256" key="5">
    <source>
        <dbReference type="ARBA" id="ARBA00023136"/>
    </source>
</evidence>
<protein>
    <recommendedName>
        <fullName evidence="10">Peroxisomal membrane protein MPV17</fullName>
    </recommendedName>
</protein>
<evidence type="ECO:0008006" key="10">
    <source>
        <dbReference type="Google" id="ProtNLM"/>
    </source>
</evidence>
<evidence type="ECO:0000256" key="1">
    <source>
        <dbReference type="ARBA" id="ARBA00004141"/>
    </source>
</evidence>
<accession>A0ABN9X040</accession>
<dbReference type="PANTHER" id="PTHR11266:SF21">
    <property type="entry name" value="ACT DOMAIN-CONTAINING PROTEIN"/>
    <property type="match status" value="1"/>
</dbReference>
<feature type="non-terminal residue" evidence="8">
    <location>
        <position position="1"/>
    </location>
</feature>
<name>A0ABN9X040_9DINO</name>
<keyword evidence="4" id="KW-1133">Transmembrane helix</keyword>
<evidence type="ECO:0000256" key="7">
    <source>
        <dbReference type="SAM" id="MobiDB-lite"/>
    </source>
</evidence>
<gene>
    <name evidence="8" type="ORF">PCOR1329_LOCUS72146</name>
</gene>
<dbReference type="PANTHER" id="PTHR11266">
    <property type="entry name" value="PEROXISOMAL MEMBRANE PROTEIN 2, PXMP2 MPV17"/>
    <property type="match status" value="1"/>
</dbReference>
<evidence type="ECO:0000256" key="2">
    <source>
        <dbReference type="ARBA" id="ARBA00006824"/>
    </source>
</evidence>
<proteinExistence type="inferred from homology"/>
<keyword evidence="9" id="KW-1185">Reference proteome</keyword>
<dbReference type="EMBL" id="CAUYUJ010019616">
    <property type="protein sequence ID" value="CAK0892506.1"/>
    <property type="molecule type" value="Genomic_DNA"/>
</dbReference>
<sequence length="305" mass="33395">ALLGLSGPQAPLQRHPRARSPAQCAPPPPCGGEMSQGLLLLRFGSRFGGGAPARVGAARAAATYSKARCATGCGRGAKWGRLLGVRCPPAPFGHHAARQASADAGAAQEASWSYVRFAKTFPFTNNVIIATLKTSAADLVAQCAIERKPLAEVDWKRNLVFCLFGAAYLGAYQYWYQVNVFRRLFPSVEVFTSQPWLAKLKDVPGLAALGAQTFLDVGMLSFVYLPTFYVFKGFVFGKTWDPQDWVKDGIGNYTNNFTKDAYDVVRVWGPADLVCFSVPLWLRLPVRHVVSFVWTAYLSFMRGSK</sequence>
<comment type="subcellular location">
    <subcellularLocation>
        <location evidence="1">Membrane</location>
        <topology evidence="1">Multi-pass membrane protein</topology>
    </subcellularLocation>
</comment>